<evidence type="ECO:0000313" key="1">
    <source>
        <dbReference type="EMBL" id="KKN39155.1"/>
    </source>
</evidence>
<reference evidence="1" key="1">
    <citation type="journal article" date="2015" name="Nature">
        <title>Complex archaea that bridge the gap between prokaryotes and eukaryotes.</title>
        <authorList>
            <person name="Spang A."/>
            <person name="Saw J.H."/>
            <person name="Jorgensen S.L."/>
            <person name="Zaremba-Niedzwiedzka K."/>
            <person name="Martijn J."/>
            <person name="Lind A.E."/>
            <person name="van Eijk R."/>
            <person name="Schleper C."/>
            <person name="Guy L."/>
            <person name="Ettema T.J."/>
        </authorList>
    </citation>
    <scope>NUCLEOTIDE SEQUENCE</scope>
</reference>
<proteinExistence type="predicted"/>
<sequence>MTDGIRGFNKRLRKARKAYELKYDCDLDLDVIAARVAEVSGVKKRDTTTIGRWLKKSARPRTWEEAQALAEVLEVWAGWLVFGEGEMGRGISDIQAAGDISA</sequence>
<protein>
    <recommendedName>
        <fullName evidence="2">HTH cro/C1-type domain-containing protein</fullName>
    </recommendedName>
</protein>
<organism evidence="1">
    <name type="scientific">marine sediment metagenome</name>
    <dbReference type="NCBI Taxonomy" id="412755"/>
    <lineage>
        <taxon>unclassified sequences</taxon>
        <taxon>metagenomes</taxon>
        <taxon>ecological metagenomes</taxon>
    </lineage>
</organism>
<comment type="caution">
    <text evidence="1">The sequence shown here is derived from an EMBL/GenBank/DDBJ whole genome shotgun (WGS) entry which is preliminary data.</text>
</comment>
<gene>
    <name evidence="1" type="ORF">LCGC14_0746250</name>
</gene>
<evidence type="ECO:0008006" key="2">
    <source>
        <dbReference type="Google" id="ProtNLM"/>
    </source>
</evidence>
<accession>A0A0F9Q597</accession>
<name>A0A0F9Q597_9ZZZZ</name>
<dbReference type="EMBL" id="LAZR01001780">
    <property type="protein sequence ID" value="KKN39155.1"/>
    <property type="molecule type" value="Genomic_DNA"/>
</dbReference>
<dbReference type="AlphaFoldDB" id="A0A0F9Q597"/>